<dbReference type="GeneID" id="5031737"/>
<dbReference type="AlphaFoldDB" id="A0D689"/>
<evidence type="ECO:0000256" key="1">
    <source>
        <dbReference type="SAM" id="Phobius"/>
    </source>
</evidence>
<gene>
    <name evidence="2" type="ORF">GSPATT00039288001</name>
</gene>
<dbReference type="EMBL" id="CT868309">
    <property type="protein sequence ID" value="CAK78556.1"/>
    <property type="molecule type" value="Genomic_DNA"/>
</dbReference>
<dbReference type="HOGENOM" id="CLU_444449_0_0_1"/>
<sequence length="615" mass="73193">MLDQEQLLILNIFKLTDYEIIRPLKYQINDQYFSLGVSYGSKSFILLFAIKNLFPLQLINNIQIGRLNFLLLEQYLLYQDQNDVLILFNFAEFEVQIDNFQSENITERQYNFHVVPIDSKNSPLNLSFTLQYYNNCYKLISKSKHALLNYSKNNTTQIQTSKYFFGPIDQLTIVEKENFRIDGPLILSELTLSDNIPKEFKIKTIEQEKIFTNAPNIKMKLVQFENKSIILINNLDQFKVDYETELLVNMFQINEQSILFLFLSDQQRINGRIYLIDEIKCNLRQDPIFKINISYQTSDPVLQSFRTGNLIVIQTQNELLVYQIVEFSIKKIDLEFQFNNFLKINGYNQLYISQTFKNNMKMLLFQILLFNGFQFEIQGTATLQMTFMFSSLKKQLKLTQLDFLNEFSQYYFLECIIEDETAKLLLLQIINRYIIISEIFITMQNFEISYSPLKFIRNSANFVSLHLEYYYENKLILRSSSDETFFYDLSEQQNLYDYIGKQSESKNQYHKLNTTHFLIYEPRDDKIFIATIGYQVQIDTEYEGNKSFTLEAQNRLSQIKLTVQIQDIDDDQIDDKNSVIIFLLIFFVIFVLYFLIRRMRLKHRQVKNQNFSGLQ</sequence>
<reference evidence="2 3" key="1">
    <citation type="journal article" date="2006" name="Nature">
        <title>Global trends of whole-genome duplications revealed by the ciliate Paramecium tetraurelia.</title>
        <authorList>
            <consortium name="Genoscope"/>
            <person name="Aury J.-M."/>
            <person name="Jaillon O."/>
            <person name="Duret L."/>
            <person name="Noel B."/>
            <person name="Jubin C."/>
            <person name="Porcel B.M."/>
            <person name="Segurens B."/>
            <person name="Daubin V."/>
            <person name="Anthouard V."/>
            <person name="Aiach N."/>
            <person name="Arnaiz O."/>
            <person name="Billaut A."/>
            <person name="Beisson J."/>
            <person name="Blanc I."/>
            <person name="Bouhouche K."/>
            <person name="Camara F."/>
            <person name="Duharcourt S."/>
            <person name="Guigo R."/>
            <person name="Gogendeau D."/>
            <person name="Katinka M."/>
            <person name="Keller A.-M."/>
            <person name="Kissmehl R."/>
            <person name="Klotz C."/>
            <person name="Koll F."/>
            <person name="Le Moue A."/>
            <person name="Lepere C."/>
            <person name="Malinsky S."/>
            <person name="Nowacki M."/>
            <person name="Nowak J.K."/>
            <person name="Plattner H."/>
            <person name="Poulain J."/>
            <person name="Ruiz F."/>
            <person name="Serrano V."/>
            <person name="Zagulski M."/>
            <person name="Dessen P."/>
            <person name="Betermier M."/>
            <person name="Weissenbach J."/>
            <person name="Scarpelli C."/>
            <person name="Schachter V."/>
            <person name="Sperling L."/>
            <person name="Meyer E."/>
            <person name="Cohen J."/>
            <person name="Wincker P."/>
        </authorList>
    </citation>
    <scope>NUCLEOTIDE SEQUENCE [LARGE SCALE GENOMIC DNA]</scope>
    <source>
        <strain evidence="2 3">Stock d4-2</strain>
    </source>
</reference>
<name>A0D689_PARTE</name>
<evidence type="ECO:0000313" key="3">
    <source>
        <dbReference type="Proteomes" id="UP000000600"/>
    </source>
</evidence>
<evidence type="ECO:0000313" key="2">
    <source>
        <dbReference type="EMBL" id="CAK78556.1"/>
    </source>
</evidence>
<dbReference type="InParanoid" id="A0D689"/>
<keyword evidence="1" id="KW-0472">Membrane</keyword>
<proteinExistence type="predicted"/>
<evidence type="ECO:0008006" key="4">
    <source>
        <dbReference type="Google" id="ProtNLM"/>
    </source>
</evidence>
<keyword evidence="3" id="KW-1185">Reference proteome</keyword>
<dbReference type="OrthoDB" id="10575934at2759"/>
<dbReference type="KEGG" id="ptm:GSPATT00039288001"/>
<dbReference type="RefSeq" id="XP_001445953.1">
    <property type="nucleotide sequence ID" value="XM_001445916.1"/>
</dbReference>
<dbReference type="Proteomes" id="UP000000600">
    <property type="component" value="Unassembled WGS sequence"/>
</dbReference>
<feature type="transmembrane region" description="Helical" evidence="1">
    <location>
        <begin position="579"/>
        <end position="596"/>
    </location>
</feature>
<protein>
    <recommendedName>
        <fullName evidence="4">Transmembrane protein</fullName>
    </recommendedName>
</protein>
<organism evidence="2 3">
    <name type="scientific">Paramecium tetraurelia</name>
    <dbReference type="NCBI Taxonomy" id="5888"/>
    <lineage>
        <taxon>Eukaryota</taxon>
        <taxon>Sar</taxon>
        <taxon>Alveolata</taxon>
        <taxon>Ciliophora</taxon>
        <taxon>Intramacronucleata</taxon>
        <taxon>Oligohymenophorea</taxon>
        <taxon>Peniculida</taxon>
        <taxon>Parameciidae</taxon>
        <taxon>Paramecium</taxon>
    </lineage>
</organism>
<keyword evidence="1" id="KW-1133">Transmembrane helix</keyword>
<keyword evidence="1" id="KW-0812">Transmembrane</keyword>
<accession>A0D689</accession>